<gene>
    <name evidence="1" type="ORF">EAH74_22720</name>
</gene>
<accession>A0A502HYZ8</accession>
<proteinExistence type="predicted"/>
<evidence type="ECO:0000313" key="1">
    <source>
        <dbReference type="EMBL" id="TPG80039.1"/>
    </source>
</evidence>
<organism evidence="1 2">
    <name type="scientific">Pseudomonas mandelii</name>
    <dbReference type="NCBI Taxonomy" id="75612"/>
    <lineage>
        <taxon>Bacteria</taxon>
        <taxon>Pseudomonadati</taxon>
        <taxon>Pseudomonadota</taxon>
        <taxon>Gammaproteobacteria</taxon>
        <taxon>Pseudomonadales</taxon>
        <taxon>Pseudomonadaceae</taxon>
        <taxon>Pseudomonas</taxon>
    </lineage>
</organism>
<dbReference type="PROSITE" id="PS51318">
    <property type="entry name" value="TAT"/>
    <property type="match status" value="1"/>
</dbReference>
<name>A0A502HYZ8_9PSED</name>
<reference evidence="1 2" key="1">
    <citation type="journal article" date="2019" name="Environ. Microbiol.">
        <title>Species interactions and distinct microbial communities in high Arctic permafrost affected cryosols are associated with the CH4 and CO2 gas fluxes.</title>
        <authorList>
            <person name="Altshuler I."/>
            <person name="Hamel J."/>
            <person name="Turney S."/>
            <person name="Magnuson E."/>
            <person name="Levesque R."/>
            <person name="Greer C."/>
            <person name="Whyte L.G."/>
        </authorList>
    </citation>
    <scope>NUCLEOTIDE SEQUENCE [LARGE SCALE GENOMIC DNA]</scope>
    <source>
        <strain evidence="1 2">OWC5</strain>
    </source>
</reference>
<dbReference type="Proteomes" id="UP000320914">
    <property type="component" value="Unassembled WGS sequence"/>
</dbReference>
<dbReference type="InterPro" id="IPR006311">
    <property type="entry name" value="TAT_signal"/>
</dbReference>
<comment type="caution">
    <text evidence="1">The sequence shown here is derived from an EMBL/GenBank/DDBJ whole genome shotgun (WGS) entry which is preliminary data.</text>
</comment>
<evidence type="ECO:0000313" key="2">
    <source>
        <dbReference type="Proteomes" id="UP000320914"/>
    </source>
</evidence>
<dbReference type="AlphaFoldDB" id="A0A502HYZ8"/>
<dbReference type="EMBL" id="RCZA01000010">
    <property type="protein sequence ID" value="TPG80039.1"/>
    <property type="molecule type" value="Genomic_DNA"/>
</dbReference>
<sequence length="64" mass="7062">MRETDLNTSVMGRRRFLQASALLSLGGLMFGFSKAVARPSAAKSEFVVINGWVLPAQHFRQTHA</sequence>
<protein>
    <submittedName>
        <fullName evidence="1">Uncharacterized protein</fullName>
    </submittedName>
</protein>